<keyword evidence="3" id="KW-0539">Nucleus</keyword>
<dbReference type="SMART" id="SM00292">
    <property type="entry name" value="BRCT"/>
    <property type="match status" value="1"/>
</dbReference>
<gene>
    <name evidence="6" type="ORF">ACHHYP_14862</name>
</gene>
<evidence type="ECO:0000256" key="2">
    <source>
        <dbReference type="ARBA" id="ARBA00022763"/>
    </source>
</evidence>
<feature type="compositionally biased region" description="Polar residues" evidence="4">
    <location>
        <begin position="225"/>
        <end position="240"/>
    </location>
</feature>
<dbReference type="PANTHER" id="PTHR15321:SF3">
    <property type="entry name" value="TP53-BINDING PROTEIN 1"/>
    <property type="match status" value="1"/>
</dbReference>
<dbReference type="OrthoDB" id="129353at2759"/>
<dbReference type="AlphaFoldDB" id="A0A1V9YC47"/>
<feature type="compositionally biased region" description="Acidic residues" evidence="4">
    <location>
        <begin position="186"/>
        <end position="202"/>
    </location>
</feature>
<organism evidence="6 7">
    <name type="scientific">Achlya hypogyna</name>
    <name type="common">Oomycete</name>
    <name type="synonym">Protoachlya hypogyna</name>
    <dbReference type="NCBI Taxonomy" id="1202772"/>
    <lineage>
        <taxon>Eukaryota</taxon>
        <taxon>Sar</taxon>
        <taxon>Stramenopiles</taxon>
        <taxon>Oomycota</taxon>
        <taxon>Saprolegniomycetes</taxon>
        <taxon>Saprolegniales</taxon>
        <taxon>Achlyaceae</taxon>
        <taxon>Achlya</taxon>
    </lineage>
</organism>
<dbReference type="STRING" id="1202772.A0A1V9YC47"/>
<protein>
    <recommendedName>
        <fullName evidence="5">BRCT domain-containing protein</fullName>
    </recommendedName>
</protein>
<dbReference type="GO" id="GO:0045944">
    <property type="term" value="P:positive regulation of transcription by RNA polymerase II"/>
    <property type="evidence" value="ECO:0007669"/>
    <property type="project" value="TreeGrafter"/>
</dbReference>
<name>A0A1V9YC47_ACHHY</name>
<dbReference type="CDD" id="cd17745">
    <property type="entry name" value="BRCT_p53bp1_rpt1"/>
    <property type="match status" value="1"/>
</dbReference>
<feature type="compositionally biased region" description="Polar residues" evidence="4">
    <location>
        <begin position="120"/>
        <end position="137"/>
    </location>
</feature>
<dbReference type="InterPro" id="IPR001357">
    <property type="entry name" value="BRCT_dom"/>
</dbReference>
<accession>A0A1V9YC47</accession>
<feature type="compositionally biased region" description="Acidic residues" evidence="4">
    <location>
        <begin position="140"/>
        <end position="153"/>
    </location>
</feature>
<comment type="caution">
    <text evidence="6">The sequence shown here is derived from an EMBL/GenBank/DDBJ whole genome shotgun (WGS) entry which is preliminary data.</text>
</comment>
<dbReference type="InterPro" id="IPR036420">
    <property type="entry name" value="BRCT_dom_sf"/>
</dbReference>
<dbReference type="GO" id="GO:0000077">
    <property type="term" value="P:DNA damage checkpoint signaling"/>
    <property type="evidence" value="ECO:0007669"/>
    <property type="project" value="TreeGrafter"/>
</dbReference>
<feature type="compositionally biased region" description="Basic and acidic residues" evidence="4">
    <location>
        <begin position="203"/>
        <end position="215"/>
    </location>
</feature>
<comment type="subcellular location">
    <subcellularLocation>
        <location evidence="1">Nucleus</location>
    </subcellularLocation>
</comment>
<feature type="compositionally biased region" description="Polar residues" evidence="4">
    <location>
        <begin position="99"/>
        <end position="109"/>
    </location>
</feature>
<dbReference type="CDD" id="cd17724">
    <property type="entry name" value="BRCT_p53bp1_rpt2"/>
    <property type="match status" value="1"/>
</dbReference>
<dbReference type="Pfam" id="PF16589">
    <property type="entry name" value="BRCT_2"/>
    <property type="match status" value="1"/>
</dbReference>
<evidence type="ECO:0000259" key="5">
    <source>
        <dbReference type="PROSITE" id="PS50172"/>
    </source>
</evidence>
<keyword evidence="2" id="KW-0227">DNA damage</keyword>
<dbReference type="GO" id="GO:0005634">
    <property type="term" value="C:nucleus"/>
    <property type="evidence" value="ECO:0007669"/>
    <property type="project" value="UniProtKB-SubCell"/>
</dbReference>
<feature type="compositionally biased region" description="Basic and acidic residues" evidence="4">
    <location>
        <begin position="162"/>
        <end position="185"/>
    </location>
</feature>
<dbReference type="Gene3D" id="3.40.50.10190">
    <property type="entry name" value="BRCT domain"/>
    <property type="match status" value="2"/>
</dbReference>
<keyword evidence="7" id="KW-1185">Reference proteome</keyword>
<dbReference type="PANTHER" id="PTHR15321">
    <property type="entry name" value="TUMOR SUPPRESSOR P53-BINDING PROTEIN 1"/>
    <property type="match status" value="1"/>
</dbReference>
<evidence type="ECO:0000256" key="3">
    <source>
        <dbReference type="ARBA" id="ARBA00023242"/>
    </source>
</evidence>
<feature type="domain" description="BRCT" evidence="5">
    <location>
        <begin position="369"/>
        <end position="465"/>
    </location>
</feature>
<reference evidence="6 7" key="1">
    <citation type="journal article" date="2014" name="Genome Biol. Evol.">
        <title>The secreted proteins of Achlya hypogyna and Thraustotheca clavata identify the ancestral oomycete secretome and reveal gene acquisitions by horizontal gene transfer.</title>
        <authorList>
            <person name="Misner I."/>
            <person name="Blouin N."/>
            <person name="Leonard G."/>
            <person name="Richards T.A."/>
            <person name="Lane C.E."/>
        </authorList>
    </citation>
    <scope>NUCLEOTIDE SEQUENCE [LARGE SCALE GENOMIC DNA]</scope>
    <source>
        <strain evidence="6 7">ATCC 48635</strain>
    </source>
</reference>
<feature type="region of interest" description="Disordered" evidence="4">
    <location>
        <begin position="96"/>
        <end position="240"/>
    </location>
</feature>
<feature type="region of interest" description="Disordered" evidence="4">
    <location>
        <begin position="1"/>
        <end position="84"/>
    </location>
</feature>
<dbReference type="EMBL" id="JNBR01002243">
    <property type="protein sequence ID" value="OQR83305.1"/>
    <property type="molecule type" value="Genomic_DNA"/>
</dbReference>
<dbReference type="InterPro" id="IPR047249">
    <property type="entry name" value="BRCT_p53bp1-like_rpt1"/>
</dbReference>
<feature type="compositionally biased region" description="Acidic residues" evidence="4">
    <location>
        <begin position="64"/>
        <end position="76"/>
    </location>
</feature>
<evidence type="ECO:0000313" key="6">
    <source>
        <dbReference type="EMBL" id="OQR83305.1"/>
    </source>
</evidence>
<sequence>MDPDPPSTFPSEPSQEDGAALSLSASDVYRRMPYHDDPPPMSQEAERPFPLRLGTIEESGISYYDDEDGDENEDMTEMTQRVDDGASVEDAPAVDASFATDTTHISTEGTQGGNDEPVSDTETVVWSETEDMAQTQVLPDPDDGASDDADVDEATERPAYTLHDDHALEDSSPEKASVADDHDAASSDDDDADASEYDDETQESIHIHTSGHEWTQDDSLGTALSAPTNAPVNSPVSALTDTVRPMPPASDDAHLARFDVVDESIDDVRSTLGSAPPDLPALATSALHAGLHVANYVSPHLRKRPPTAPAPQPASSAFVQAVLQQHFTTPERPPAPTEATPSSSARKRLKTSTPSPVPVHEAKKAYPSRSVKLFHKHYHFFLTGFEVPAAKQLQHQIHAYGGKVESKPEAMLDLENKCFVIATPEASRRLKFHYALVCNVPIVHPDWLTACFQTQTIVDIAGYWIPVGLSWTLKRSLVRPPEHNAKLFKELRFGIPYDVSFQDRDSIKGLADAAIFLLDGCGAQGVVRDVKMSAIKAGKVDVLLSNEHTYMCSVATDYDVPVVRFSWVYECIIQQRVVDLAHAYFTPDRFDDDGKLVSKAMEVSLPNEKKMKLCVGEMLLVDTTASAKQHHLRYQVCQVVRIEVADPDEYAINVQLYKRSRGQGQGLVRARKVFSIQPDMIKRKACLLLFDDYARLAYKDPTIFYLEPL</sequence>
<evidence type="ECO:0000256" key="4">
    <source>
        <dbReference type="SAM" id="MobiDB-lite"/>
    </source>
</evidence>
<feature type="domain" description="BRCT" evidence="5">
    <location>
        <begin position="553"/>
        <end position="585"/>
    </location>
</feature>
<dbReference type="SUPFAM" id="SSF52113">
    <property type="entry name" value="BRCT domain"/>
    <property type="match status" value="2"/>
</dbReference>
<evidence type="ECO:0000256" key="1">
    <source>
        <dbReference type="ARBA" id="ARBA00004123"/>
    </source>
</evidence>
<proteinExistence type="predicted"/>
<dbReference type="InterPro" id="IPR047250">
    <property type="entry name" value="BRCT_p53bp1-like_rpt2"/>
</dbReference>
<dbReference type="InterPro" id="IPR047252">
    <property type="entry name" value="TP53BP1-like"/>
</dbReference>
<evidence type="ECO:0000313" key="7">
    <source>
        <dbReference type="Proteomes" id="UP000243579"/>
    </source>
</evidence>
<feature type="compositionally biased region" description="Basic and acidic residues" evidence="4">
    <location>
        <begin position="28"/>
        <end position="49"/>
    </location>
</feature>
<dbReference type="Proteomes" id="UP000243579">
    <property type="component" value="Unassembled WGS sequence"/>
</dbReference>
<dbReference type="PROSITE" id="PS50172">
    <property type="entry name" value="BRCT"/>
    <property type="match status" value="2"/>
</dbReference>
<dbReference type="GO" id="GO:0042393">
    <property type="term" value="F:histone binding"/>
    <property type="evidence" value="ECO:0007669"/>
    <property type="project" value="TreeGrafter"/>
</dbReference>
<feature type="region of interest" description="Disordered" evidence="4">
    <location>
        <begin position="328"/>
        <end position="362"/>
    </location>
</feature>